<protein>
    <recommendedName>
        <fullName evidence="5">Ester cyclase</fullName>
    </recommendedName>
</protein>
<reference evidence="2 4" key="1">
    <citation type="submission" date="2016-01" db="EMBL/GenBank/DDBJ databases">
        <title>The new phylogeny of the genus Mycobacterium.</title>
        <authorList>
            <person name="Tarcisio F."/>
            <person name="Conor M."/>
            <person name="Antonella G."/>
            <person name="Elisabetta G."/>
            <person name="Giulia F.S."/>
            <person name="Sara T."/>
            <person name="Anna F."/>
            <person name="Clotilde B."/>
            <person name="Roberto B."/>
            <person name="Veronica D.S."/>
            <person name="Fabio R."/>
            <person name="Monica P."/>
            <person name="Olivier J."/>
            <person name="Enrico T."/>
            <person name="Nicola S."/>
        </authorList>
    </citation>
    <scope>NUCLEOTIDE SEQUENCE [LARGE SCALE GENOMIC DNA]</scope>
    <source>
        <strain evidence="2 4">DSM 44160</strain>
    </source>
</reference>
<dbReference type="Pfam" id="PF07366">
    <property type="entry name" value="SnoaL"/>
    <property type="match status" value="1"/>
</dbReference>
<evidence type="ECO:0000313" key="4">
    <source>
        <dbReference type="Proteomes" id="UP000193928"/>
    </source>
</evidence>
<dbReference type="PANTHER" id="PTHR38436:SF1">
    <property type="entry name" value="ESTER CYCLASE"/>
    <property type="match status" value="1"/>
</dbReference>
<keyword evidence="4" id="KW-1185">Reference proteome</keyword>
<evidence type="ECO:0000313" key="1">
    <source>
        <dbReference type="EMBL" id="OBS01968.1"/>
    </source>
</evidence>
<dbReference type="Gene3D" id="3.10.450.50">
    <property type="match status" value="1"/>
</dbReference>
<evidence type="ECO:0000313" key="3">
    <source>
        <dbReference type="Proteomes" id="UP000093757"/>
    </source>
</evidence>
<dbReference type="OrthoDB" id="129343at2"/>
<dbReference type="InterPro" id="IPR009959">
    <property type="entry name" value="Cyclase_SnoaL-like"/>
</dbReference>
<gene>
    <name evidence="1" type="ORF">A9W98_01320</name>
    <name evidence="2" type="ORF">AWC08_20930</name>
</gene>
<proteinExistence type="predicted"/>
<dbReference type="EMBL" id="MAEM01000235">
    <property type="protein sequence ID" value="OBS01968.1"/>
    <property type="molecule type" value="Genomic_DNA"/>
</dbReference>
<comment type="caution">
    <text evidence="1">The sequence shown here is derived from an EMBL/GenBank/DDBJ whole genome shotgun (WGS) entry which is preliminary data.</text>
</comment>
<dbReference type="InterPro" id="IPR032710">
    <property type="entry name" value="NTF2-like_dom_sf"/>
</dbReference>
<dbReference type="Proteomes" id="UP000193928">
    <property type="component" value="Unassembled WGS sequence"/>
</dbReference>
<dbReference type="EMBL" id="LQOY01000060">
    <property type="protein sequence ID" value="ORV91096.1"/>
    <property type="molecule type" value="Genomic_DNA"/>
</dbReference>
<dbReference type="GO" id="GO:0030638">
    <property type="term" value="P:polyketide metabolic process"/>
    <property type="evidence" value="ECO:0007669"/>
    <property type="project" value="InterPro"/>
</dbReference>
<organism evidence="1 3">
    <name type="scientific">Mycobacterium gordonae</name>
    <dbReference type="NCBI Taxonomy" id="1778"/>
    <lineage>
        <taxon>Bacteria</taxon>
        <taxon>Bacillati</taxon>
        <taxon>Actinomycetota</taxon>
        <taxon>Actinomycetes</taxon>
        <taxon>Mycobacteriales</taxon>
        <taxon>Mycobacteriaceae</taxon>
        <taxon>Mycobacterium</taxon>
    </lineage>
</organism>
<sequence>MDLEANKALVRRHLDEAINRRQSHLWTEIMSEDFDLHHRLVPAGRDGYVAAIDILWQAFPDMSIELLDLVAEGDRVVARYIDRGTHLGEFMGIPPTGRTYEKHGFAMYRIAGARLAEAWTQEDDLAFQTQLFGPAEEWPTRTCQIPVRQRVGGGGYYRKYVR</sequence>
<dbReference type="RefSeq" id="WP_065133769.1">
    <property type="nucleotide sequence ID" value="NZ_JACKSU010000120.1"/>
</dbReference>
<accession>A0A1A6BI10</accession>
<dbReference type="Proteomes" id="UP000093757">
    <property type="component" value="Unassembled WGS sequence"/>
</dbReference>
<name>A0A1A6BI10_MYCGO</name>
<dbReference type="AlphaFoldDB" id="A0A1A6BI10"/>
<dbReference type="PANTHER" id="PTHR38436">
    <property type="entry name" value="POLYKETIDE CYCLASE SNOAL-LIKE DOMAIN"/>
    <property type="match status" value="1"/>
</dbReference>
<reference evidence="1 3" key="2">
    <citation type="submission" date="2016-06" db="EMBL/GenBank/DDBJ databases">
        <authorList>
            <person name="Kjaerup R.B."/>
            <person name="Dalgaard T.S."/>
            <person name="Juul-Madsen H.R."/>
        </authorList>
    </citation>
    <scope>NUCLEOTIDE SEQUENCE [LARGE SCALE GENOMIC DNA]</scope>
    <source>
        <strain evidence="1 3">1245752.6</strain>
    </source>
</reference>
<evidence type="ECO:0000313" key="2">
    <source>
        <dbReference type="EMBL" id="ORV91096.1"/>
    </source>
</evidence>
<dbReference type="SUPFAM" id="SSF54427">
    <property type="entry name" value="NTF2-like"/>
    <property type="match status" value="1"/>
</dbReference>
<evidence type="ECO:0008006" key="5">
    <source>
        <dbReference type="Google" id="ProtNLM"/>
    </source>
</evidence>